<evidence type="ECO:0000313" key="1">
    <source>
        <dbReference type="EMBL" id="KAG0573338.1"/>
    </source>
</evidence>
<organism evidence="1 2">
    <name type="scientific">Ceratodon purpureus</name>
    <name type="common">Fire moss</name>
    <name type="synonym">Dicranum purpureum</name>
    <dbReference type="NCBI Taxonomy" id="3225"/>
    <lineage>
        <taxon>Eukaryota</taxon>
        <taxon>Viridiplantae</taxon>
        <taxon>Streptophyta</taxon>
        <taxon>Embryophyta</taxon>
        <taxon>Bryophyta</taxon>
        <taxon>Bryophytina</taxon>
        <taxon>Bryopsida</taxon>
        <taxon>Dicranidae</taxon>
        <taxon>Pseudoditrichales</taxon>
        <taxon>Ditrichaceae</taxon>
        <taxon>Ceratodon</taxon>
    </lineage>
</organism>
<dbReference type="AlphaFoldDB" id="A0A8T0HS17"/>
<name>A0A8T0HS17_CERPU</name>
<comment type="caution">
    <text evidence="1">The sequence shown here is derived from an EMBL/GenBank/DDBJ whole genome shotgun (WGS) entry which is preliminary data.</text>
</comment>
<evidence type="ECO:0000313" key="2">
    <source>
        <dbReference type="Proteomes" id="UP000822688"/>
    </source>
</evidence>
<protein>
    <submittedName>
        <fullName evidence="1">Uncharacterized protein</fullName>
    </submittedName>
</protein>
<sequence>MKRSFPLGHIVVATLLSILSKLSVWGSSVTEAWSQLAPSRNRVRIFDEQVIIHSSIAYATLITLLMNSKNTHTLSENLLNIDNGPLIKLVFYI</sequence>
<dbReference type="Proteomes" id="UP000822688">
    <property type="component" value="Chromosome V"/>
</dbReference>
<dbReference type="EMBL" id="CM026426">
    <property type="protein sequence ID" value="KAG0573338.1"/>
    <property type="molecule type" value="Genomic_DNA"/>
</dbReference>
<proteinExistence type="predicted"/>
<accession>A0A8T0HS17</accession>
<reference evidence="1" key="1">
    <citation type="submission" date="2020-06" db="EMBL/GenBank/DDBJ databases">
        <title>WGS assembly of Ceratodon purpureus strain R40.</title>
        <authorList>
            <person name="Carey S.B."/>
            <person name="Jenkins J."/>
            <person name="Shu S."/>
            <person name="Lovell J.T."/>
            <person name="Sreedasyam A."/>
            <person name="Maumus F."/>
            <person name="Tiley G.P."/>
            <person name="Fernandez-Pozo N."/>
            <person name="Barry K."/>
            <person name="Chen C."/>
            <person name="Wang M."/>
            <person name="Lipzen A."/>
            <person name="Daum C."/>
            <person name="Saski C.A."/>
            <person name="Payton A.C."/>
            <person name="Mcbreen J.C."/>
            <person name="Conrad R.E."/>
            <person name="Kollar L.M."/>
            <person name="Olsson S."/>
            <person name="Huttunen S."/>
            <person name="Landis J.B."/>
            <person name="Wickett N.J."/>
            <person name="Johnson M.G."/>
            <person name="Rensing S.A."/>
            <person name="Grimwood J."/>
            <person name="Schmutz J."/>
            <person name="Mcdaniel S.F."/>
        </authorList>
    </citation>
    <scope>NUCLEOTIDE SEQUENCE</scope>
    <source>
        <strain evidence="1">R40</strain>
    </source>
</reference>
<gene>
    <name evidence="1" type="ORF">KC19_VG169500</name>
</gene>
<keyword evidence="2" id="KW-1185">Reference proteome</keyword>